<accession>A0A183AQN2</accession>
<dbReference type="InterPro" id="IPR043128">
    <property type="entry name" value="Rev_trsase/Diguanyl_cyclase"/>
</dbReference>
<evidence type="ECO:0000313" key="2">
    <source>
        <dbReference type="Proteomes" id="UP000272942"/>
    </source>
</evidence>
<dbReference type="Proteomes" id="UP000272942">
    <property type="component" value="Unassembled WGS sequence"/>
</dbReference>
<dbReference type="EMBL" id="UZAN01047151">
    <property type="protein sequence ID" value="VDP85081.1"/>
    <property type="molecule type" value="Genomic_DNA"/>
</dbReference>
<name>A0A183AQN2_9TREM</name>
<dbReference type="InterPro" id="IPR050951">
    <property type="entry name" value="Retrovirus_Pol_polyprotein"/>
</dbReference>
<protein>
    <submittedName>
        <fullName evidence="3">Reverse transcriptase domain-containing protein</fullName>
    </submittedName>
</protein>
<dbReference type="WBParaSite" id="ECPE_0000929501-mRNA-1">
    <property type="protein sequence ID" value="ECPE_0000929501-mRNA-1"/>
    <property type="gene ID" value="ECPE_0000929501"/>
</dbReference>
<dbReference type="PANTHER" id="PTHR37984">
    <property type="entry name" value="PROTEIN CBG26694"/>
    <property type="match status" value="1"/>
</dbReference>
<evidence type="ECO:0000313" key="1">
    <source>
        <dbReference type="EMBL" id="VDP85081.1"/>
    </source>
</evidence>
<proteinExistence type="predicted"/>
<organism evidence="3">
    <name type="scientific">Echinostoma caproni</name>
    <dbReference type="NCBI Taxonomy" id="27848"/>
    <lineage>
        <taxon>Eukaryota</taxon>
        <taxon>Metazoa</taxon>
        <taxon>Spiralia</taxon>
        <taxon>Lophotrochozoa</taxon>
        <taxon>Platyhelminthes</taxon>
        <taxon>Trematoda</taxon>
        <taxon>Digenea</taxon>
        <taxon>Plagiorchiida</taxon>
        <taxon>Echinostomata</taxon>
        <taxon>Echinostomatoidea</taxon>
        <taxon>Echinostomatidae</taxon>
        <taxon>Echinostoma</taxon>
    </lineage>
</organism>
<reference evidence="1 2" key="2">
    <citation type="submission" date="2018-11" db="EMBL/GenBank/DDBJ databases">
        <authorList>
            <consortium name="Pathogen Informatics"/>
        </authorList>
    </citation>
    <scope>NUCLEOTIDE SEQUENCE [LARGE SCALE GENOMIC DNA]</scope>
    <source>
        <strain evidence="1 2">Egypt</strain>
    </source>
</reference>
<keyword evidence="2" id="KW-1185">Reference proteome</keyword>
<dbReference type="Gene3D" id="3.10.10.10">
    <property type="entry name" value="HIV Type 1 Reverse Transcriptase, subunit A, domain 1"/>
    <property type="match status" value="1"/>
</dbReference>
<gene>
    <name evidence="1" type="ORF">ECPE_LOCUS9267</name>
</gene>
<dbReference type="AlphaFoldDB" id="A0A183AQN2"/>
<dbReference type="SUPFAM" id="SSF56672">
    <property type="entry name" value="DNA/RNA polymerases"/>
    <property type="match status" value="1"/>
</dbReference>
<sequence length="129" mass="14695">MSNMHTHLQHLVVKCFNNTGGMNIQPAKLEVDGELIFLKRRIIPYSQHEGVLQALEKMERNGIIKRVTSSTWATQIVIAIKSDSETPRIFGDYRLKLNPRLRKCAATTMEPENFMKTLHGSTCLSKIDL</sequence>
<dbReference type="InterPro" id="IPR043502">
    <property type="entry name" value="DNA/RNA_pol_sf"/>
</dbReference>
<dbReference type="Gene3D" id="3.30.70.270">
    <property type="match status" value="1"/>
</dbReference>
<evidence type="ECO:0000313" key="3">
    <source>
        <dbReference type="WBParaSite" id="ECPE_0000929501-mRNA-1"/>
    </source>
</evidence>
<dbReference type="PANTHER" id="PTHR37984:SF5">
    <property type="entry name" value="PROTEIN NYNRIN-LIKE"/>
    <property type="match status" value="1"/>
</dbReference>
<reference evidence="3" key="1">
    <citation type="submission" date="2016-06" db="UniProtKB">
        <authorList>
            <consortium name="WormBaseParasite"/>
        </authorList>
    </citation>
    <scope>IDENTIFICATION</scope>
</reference>